<feature type="compositionally biased region" description="Low complexity" evidence="1">
    <location>
        <begin position="657"/>
        <end position="666"/>
    </location>
</feature>
<dbReference type="PROSITE" id="PS50030">
    <property type="entry name" value="UBA"/>
    <property type="match status" value="1"/>
</dbReference>
<feature type="compositionally biased region" description="Polar residues" evidence="1">
    <location>
        <begin position="120"/>
        <end position="138"/>
    </location>
</feature>
<dbReference type="InterPro" id="IPR036869">
    <property type="entry name" value="J_dom_sf"/>
</dbReference>
<feature type="compositionally biased region" description="Polar residues" evidence="1">
    <location>
        <begin position="202"/>
        <end position="227"/>
    </location>
</feature>
<sequence length="812" mass="86277">MDDLSGLDWSSSSSANKSNASQSSAPTFSYPSMKPTSPPPLSGRSTPLSLSAQASGRPASNAPSKSTTPANDSFSSLLSRNNAAKQNANLSMQERQKQLLEEKARQEEERRKKLDHQFGANDNTFWENIGSGKSTPDPTSAGLPKQQGSGGSLSATINKPFAALNAHRTTPANTSSESDLLAAFDSDAPVDSSSHFPPAPDSRSSTPAHAFSNGSTNTGTNAPTSSFDVPDEDDDPFGLGSLPQKQSSVPRPAVPADDDDDVLGLLGKPVSERPAQSPQHETTPELTDEEPPSLEATDPRDKAVAELVDMGFPADQAAVALSQTDTGVNVQAAVSLLLNAAHEEARQKARGNAPERRPSPRFEQEQDEPRSSRQERGDAVPAWMRNERPQSGQRRQNSQSPAPEKDVTQYASEFGSTLFKSANTLWKTGQKKVQRAVAEFNQEAPADPSQPKWMRDVMAAEQESAATARRQKQPDNVTDEAMMLETPPKPKPPPRQVPPVSPTALATSGQHRQAGSDAFKRGDYGAAHTSYSAALHSLGAPNHPVAIVILCNRATTSLKNGDPKAAVADSDNALGIIGPGLGSGEKIGTGAGGEEKEMREFYGKALMKKAEALEHLEKWADAAMVWRLAVEAGVGGSVSIQGRNRCEKAAGGGGAAANGTSTPGPASTRQTPAKTRPKPVPRPVINTAKSAEAVKQLRAANAAAEKADDEKFALSDSVDAKLIEWKGSKADNLRALLGSLDKVLWPEAGWKKVGMQDLVLPNKCKVVYMKAIGKVHPDKIAQDATTEQKMISAAVFSTLNEAWDKFKQENGL</sequence>
<evidence type="ECO:0000313" key="3">
    <source>
        <dbReference type="EMBL" id="KAF2095989.1"/>
    </source>
</evidence>
<dbReference type="OrthoDB" id="1717591at2759"/>
<dbReference type="PANTHER" id="PTHR23172:SF19">
    <property type="entry name" value="J DOMAIN-CONTAINING PROTEIN"/>
    <property type="match status" value="1"/>
</dbReference>
<dbReference type="GO" id="GO:0005737">
    <property type="term" value="C:cytoplasm"/>
    <property type="evidence" value="ECO:0007669"/>
    <property type="project" value="TreeGrafter"/>
</dbReference>
<dbReference type="Proteomes" id="UP000799772">
    <property type="component" value="Unassembled WGS sequence"/>
</dbReference>
<dbReference type="GO" id="GO:0030276">
    <property type="term" value="F:clathrin binding"/>
    <property type="evidence" value="ECO:0007669"/>
    <property type="project" value="TreeGrafter"/>
</dbReference>
<evidence type="ECO:0000313" key="4">
    <source>
        <dbReference type="Proteomes" id="UP000799772"/>
    </source>
</evidence>
<feature type="region of interest" description="Disordered" evidence="1">
    <location>
        <begin position="428"/>
        <end position="452"/>
    </location>
</feature>
<evidence type="ECO:0000259" key="2">
    <source>
        <dbReference type="PROSITE" id="PS50030"/>
    </source>
</evidence>
<feature type="compositionally biased region" description="Polar residues" evidence="1">
    <location>
        <begin position="167"/>
        <end position="178"/>
    </location>
</feature>
<feature type="compositionally biased region" description="Basic and acidic residues" evidence="1">
    <location>
        <begin position="94"/>
        <end position="116"/>
    </location>
</feature>
<feature type="compositionally biased region" description="Polar residues" evidence="1">
    <location>
        <begin position="504"/>
        <end position="513"/>
    </location>
</feature>
<feature type="compositionally biased region" description="Polar residues" evidence="1">
    <location>
        <begin position="389"/>
        <end position="401"/>
    </location>
</feature>
<evidence type="ECO:0000256" key="1">
    <source>
        <dbReference type="SAM" id="MobiDB-lite"/>
    </source>
</evidence>
<proteinExistence type="predicted"/>
<dbReference type="SUPFAM" id="SSF48452">
    <property type="entry name" value="TPR-like"/>
    <property type="match status" value="1"/>
</dbReference>
<feature type="region of interest" description="Disordered" evidence="1">
    <location>
        <begin position="344"/>
        <end position="410"/>
    </location>
</feature>
<feature type="region of interest" description="Disordered" evidence="1">
    <location>
        <begin position="647"/>
        <end position="683"/>
    </location>
</feature>
<dbReference type="SMART" id="SM00165">
    <property type="entry name" value="UBA"/>
    <property type="match status" value="1"/>
</dbReference>
<gene>
    <name evidence="3" type="ORF">NA57DRAFT_43372</name>
</gene>
<feature type="domain" description="UBA" evidence="2">
    <location>
        <begin position="296"/>
        <end position="340"/>
    </location>
</feature>
<feature type="compositionally biased region" description="Pro residues" evidence="1">
    <location>
        <begin position="487"/>
        <end position="501"/>
    </location>
</feature>
<dbReference type="InterPro" id="IPR011990">
    <property type="entry name" value="TPR-like_helical_dom_sf"/>
</dbReference>
<feature type="compositionally biased region" description="Low complexity" evidence="1">
    <location>
        <begin position="10"/>
        <end position="25"/>
    </location>
</feature>
<accession>A0A9P4IBS0</accession>
<dbReference type="SUPFAM" id="SSF46565">
    <property type="entry name" value="Chaperone J-domain"/>
    <property type="match status" value="1"/>
</dbReference>
<comment type="caution">
    <text evidence="3">The sequence shown here is derived from an EMBL/GenBank/DDBJ whole genome shotgun (WGS) entry which is preliminary data.</text>
</comment>
<dbReference type="FunFam" id="1.25.40.10:FF:000354">
    <property type="entry name" value="UBA domain-containing protein 7"/>
    <property type="match status" value="1"/>
</dbReference>
<dbReference type="PANTHER" id="PTHR23172">
    <property type="entry name" value="AUXILIN/CYCLIN G-ASSOCIATED KINASE-RELATED"/>
    <property type="match status" value="1"/>
</dbReference>
<dbReference type="Gene3D" id="1.10.8.10">
    <property type="entry name" value="DNA helicase RuvA subunit, C-terminal domain"/>
    <property type="match status" value="1"/>
</dbReference>
<dbReference type="InterPro" id="IPR015940">
    <property type="entry name" value="UBA"/>
</dbReference>
<dbReference type="GO" id="GO:0072318">
    <property type="term" value="P:clathrin coat disassembly"/>
    <property type="evidence" value="ECO:0007669"/>
    <property type="project" value="TreeGrafter"/>
</dbReference>
<dbReference type="Pfam" id="PF00627">
    <property type="entry name" value="UBA"/>
    <property type="match status" value="1"/>
</dbReference>
<organism evidence="3 4">
    <name type="scientific">Rhizodiscina lignyota</name>
    <dbReference type="NCBI Taxonomy" id="1504668"/>
    <lineage>
        <taxon>Eukaryota</taxon>
        <taxon>Fungi</taxon>
        <taxon>Dikarya</taxon>
        <taxon>Ascomycota</taxon>
        <taxon>Pezizomycotina</taxon>
        <taxon>Dothideomycetes</taxon>
        <taxon>Pleosporomycetidae</taxon>
        <taxon>Aulographales</taxon>
        <taxon>Rhizodiscinaceae</taxon>
        <taxon>Rhizodiscina</taxon>
    </lineage>
</organism>
<dbReference type="AlphaFoldDB" id="A0A9P4IBS0"/>
<dbReference type="Gene3D" id="1.10.287.110">
    <property type="entry name" value="DnaJ domain"/>
    <property type="match status" value="1"/>
</dbReference>
<dbReference type="SUPFAM" id="SSF46934">
    <property type="entry name" value="UBA-like"/>
    <property type="match status" value="1"/>
</dbReference>
<feature type="compositionally biased region" description="Basic and acidic residues" evidence="1">
    <location>
        <begin position="344"/>
        <end position="378"/>
    </location>
</feature>
<dbReference type="Gene3D" id="1.25.40.10">
    <property type="entry name" value="Tetratricopeptide repeat domain"/>
    <property type="match status" value="1"/>
</dbReference>
<dbReference type="InterPro" id="IPR009060">
    <property type="entry name" value="UBA-like_sf"/>
</dbReference>
<keyword evidence="4" id="KW-1185">Reference proteome</keyword>
<dbReference type="FunFam" id="1.10.287.110:FF:000002">
    <property type="entry name" value="putative tyrosine-protein phosphatase auxilin isoform X2"/>
    <property type="match status" value="1"/>
</dbReference>
<dbReference type="EMBL" id="ML978130">
    <property type="protein sequence ID" value="KAF2095989.1"/>
    <property type="molecule type" value="Genomic_DNA"/>
</dbReference>
<protein>
    <recommendedName>
        <fullName evidence="2">UBA domain-containing protein</fullName>
    </recommendedName>
</protein>
<dbReference type="GO" id="GO:0031982">
    <property type="term" value="C:vesicle"/>
    <property type="evidence" value="ECO:0007669"/>
    <property type="project" value="TreeGrafter"/>
</dbReference>
<feature type="compositionally biased region" description="Polar residues" evidence="1">
    <location>
        <begin position="43"/>
        <end position="54"/>
    </location>
</feature>
<feature type="compositionally biased region" description="Polar residues" evidence="1">
    <location>
        <begin position="61"/>
        <end position="93"/>
    </location>
</feature>
<reference evidence="3" key="1">
    <citation type="journal article" date="2020" name="Stud. Mycol.">
        <title>101 Dothideomycetes genomes: a test case for predicting lifestyles and emergence of pathogens.</title>
        <authorList>
            <person name="Haridas S."/>
            <person name="Albert R."/>
            <person name="Binder M."/>
            <person name="Bloem J."/>
            <person name="Labutti K."/>
            <person name="Salamov A."/>
            <person name="Andreopoulos B."/>
            <person name="Baker S."/>
            <person name="Barry K."/>
            <person name="Bills G."/>
            <person name="Bluhm B."/>
            <person name="Cannon C."/>
            <person name="Castanera R."/>
            <person name="Culley D."/>
            <person name="Daum C."/>
            <person name="Ezra D."/>
            <person name="Gonzalez J."/>
            <person name="Henrissat B."/>
            <person name="Kuo A."/>
            <person name="Liang C."/>
            <person name="Lipzen A."/>
            <person name="Lutzoni F."/>
            <person name="Magnuson J."/>
            <person name="Mondo S."/>
            <person name="Nolan M."/>
            <person name="Ohm R."/>
            <person name="Pangilinan J."/>
            <person name="Park H.-J."/>
            <person name="Ramirez L."/>
            <person name="Alfaro M."/>
            <person name="Sun H."/>
            <person name="Tritt A."/>
            <person name="Yoshinaga Y."/>
            <person name="Zwiers L.-H."/>
            <person name="Turgeon B."/>
            <person name="Goodwin S."/>
            <person name="Spatafora J."/>
            <person name="Crous P."/>
            <person name="Grigoriev I."/>
        </authorList>
    </citation>
    <scope>NUCLEOTIDE SEQUENCE</scope>
    <source>
        <strain evidence="3">CBS 133067</strain>
    </source>
</reference>
<feature type="region of interest" description="Disordered" evidence="1">
    <location>
        <begin position="1"/>
        <end position="303"/>
    </location>
</feature>
<dbReference type="GO" id="GO:0072583">
    <property type="term" value="P:clathrin-dependent endocytosis"/>
    <property type="evidence" value="ECO:0007669"/>
    <property type="project" value="TreeGrafter"/>
</dbReference>
<feature type="region of interest" description="Disordered" evidence="1">
    <location>
        <begin position="482"/>
        <end position="521"/>
    </location>
</feature>
<name>A0A9P4IBS0_9PEZI</name>